<dbReference type="InterPro" id="IPR045266">
    <property type="entry name" value="DOH_DOMON"/>
</dbReference>
<dbReference type="Gene3D" id="2.60.120.230">
    <property type="match status" value="1"/>
</dbReference>
<comment type="cofactor">
    <cofactor evidence="1">
        <name>Cu(2+)</name>
        <dbReference type="ChEBI" id="CHEBI:29036"/>
    </cofactor>
</comment>
<name>A0A4Z2BSN3_9TELE</name>
<comment type="similarity">
    <text evidence="3">Belongs to the copper type II ascorbate-dependent monooxygenase family.</text>
</comment>
<evidence type="ECO:0000256" key="10">
    <source>
        <dbReference type="ARBA" id="ARBA00023180"/>
    </source>
</evidence>
<dbReference type="Pfam" id="PF03712">
    <property type="entry name" value="Cu2_monoox_C"/>
    <property type="match status" value="1"/>
</dbReference>
<dbReference type="InterPro" id="IPR024548">
    <property type="entry name" value="Cu2_monoox_C"/>
</dbReference>
<protein>
    <recommendedName>
        <fullName evidence="12">DOMON domain-containing protein</fullName>
    </recommendedName>
</protein>
<dbReference type="FunFam" id="2.60.40.1210:FF:000001">
    <property type="entry name" value="Monooxygenase, DBH-like 1, like"/>
    <property type="match status" value="1"/>
</dbReference>
<feature type="chain" id="PRO_5021253820" description="DOMON domain-containing protein" evidence="11">
    <location>
        <begin position="20"/>
        <end position="585"/>
    </location>
</feature>
<dbReference type="CDD" id="cd09631">
    <property type="entry name" value="DOMON_DOH"/>
    <property type="match status" value="1"/>
</dbReference>
<reference evidence="13 14" key="1">
    <citation type="submission" date="2019-04" db="EMBL/GenBank/DDBJ databases">
        <title>The sequence and de novo assembly of Takifugu bimaculatus genome using PacBio and Hi-C technologies.</title>
        <authorList>
            <person name="Xu P."/>
            <person name="Liu B."/>
            <person name="Zhou Z."/>
        </authorList>
    </citation>
    <scope>NUCLEOTIDE SEQUENCE [LARGE SCALE GENOMIC DNA]</scope>
    <source>
        <strain evidence="13">TB-2018</strain>
        <tissue evidence="13">Muscle</tissue>
    </source>
</reference>
<dbReference type="InterPro" id="IPR014784">
    <property type="entry name" value="Cu2_ascorb_mOase-like_C"/>
</dbReference>
<dbReference type="InterPro" id="IPR005018">
    <property type="entry name" value="DOMON_domain"/>
</dbReference>
<dbReference type="Gene3D" id="2.60.120.310">
    <property type="entry name" value="Copper type II, ascorbate-dependent monooxygenase, N-terminal domain"/>
    <property type="match status" value="1"/>
</dbReference>
<keyword evidence="7" id="KW-0503">Monooxygenase</keyword>
<evidence type="ECO:0000256" key="4">
    <source>
        <dbReference type="ARBA" id="ARBA00022729"/>
    </source>
</evidence>
<accession>A0A4Z2BSN3</accession>
<dbReference type="EMBL" id="SWLE01000011">
    <property type="protein sequence ID" value="TNM94942.1"/>
    <property type="molecule type" value="Genomic_DNA"/>
</dbReference>
<dbReference type="InterPro" id="IPR000945">
    <property type="entry name" value="DBH-like"/>
</dbReference>
<keyword evidence="8" id="KW-0472">Membrane</keyword>
<evidence type="ECO:0000313" key="14">
    <source>
        <dbReference type="Proteomes" id="UP000516260"/>
    </source>
</evidence>
<evidence type="ECO:0000259" key="12">
    <source>
        <dbReference type="PROSITE" id="PS50836"/>
    </source>
</evidence>
<keyword evidence="10" id="KW-0325">Glycoprotein</keyword>
<proteinExistence type="inferred from homology"/>
<dbReference type="InterPro" id="IPR036939">
    <property type="entry name" value="Cu2_ascorb_mOase_N_sf"/>
</dbReference>
<gene>
    <name evidence="13" type="ORF">fugu_017701</name>
</gene>
<dbReference type="FunFam" id="2.60.120.230:FF:000001">
    <property type="entry name" value="Monooxygenase, DBH-like 1"/>
    <property type="match status" value="1"/>
</dbReference>
<dbReference type="InterPro" id="IPR000323">
    <property type="entry name" value="Cu2_ascorb_mOase_N"/>
</dbReference>
<keyword evidence="4 11" id="KW-0732">Signal</keyword>
<evidence type="ECO:0000256" key="1">
    <source>
        <dbReference type="ARBA" id="ARBA00001973"/>
    </source>
</evidence>
<evidence type="ECO:0000256" key="2">
    <source>
        <dbReference type="ARBA" id="ARBA00004479"/>
    </source>
</evidence>
<dbReference type="GO" id="GO:0006589">
    <property type="term" value="P:octopamine biosynthetic process"/>
    <property type="evidence" value="ECO:0007669"/>
    <property type="project" value="TreeGrafter"/>
</dbReference>
<sequence length="585" mass="65601">MASLLPLIFMFLWTQRAQMSEPPDLRFMEYLDQDRLVCLSWGFDNHQGNITFELVVNTTGWVGFGFSPNGGMKGSDIVIGGIGPTGNYFADYHATGKSMPVVDKLQSYTLLSLEESDGQTRMSFRRPIQSCDDQDFHIRAQPVKLIYAFGLTDDIGYHRTHRGTKEVNLLNYSPRAAPSNSSDHFSVTVEQITVPAIHTYYHCKIMPLPTFNTKHHIYLVEPDIEHHDLVHHMLLYRCPSYVTEVSDGQCYRGGMGDACFAVVAAWGIGGRAYQLPENTGIPIGGEDHDVLYRLEIHYNNPNKEAGRRDSCIISIGEGKQQILDRIVLPAQPGQHDVGTLTTGVQPGYVDYNIPPKAAHFHTYGVCNTTVFPQHVKPIPDLQVFAVLPHTHLVGREVRAAHYRNGEQIDFIFVEENYNFEMQQAHHLGNVRTIKQGDEIAVECTYSTANRSRVTKMGLATTEEMCLAFLLYYPLIEVTSCVSRPNTTHPLMSTSDWIFNGNSTSDQDEIAGYEEQMKTLPQIQAASDDNFEFSVYENGFIREMMKTPTVTCADNVPPANGSNVLRTSCILSPSGIILLLFWITSI</sequence>
<evidence type="ECO:0000256" key="9">
    <source>
        <dbReference type="ARBA" id="ARBA00023157"/>
    </source>
</evidence>
<evidence type="ECO:0000256" key="8">
    <source>
        <dbReference type="ARBA" id="ARBA00023136"/>
    </source>
</evidence>
<dbReference type="SMART" id="SM00664">
    <property type="entry name" value="DoH"/>
    <property type="match status" value="1"/>
</dbReference>
<dbReference type="GO" id="GO:0004500">
    <property type="term" value="F:dopamine beta-monooxygenase activity"/>
    <property type="evidence" value="ECO:0007669"/>
    <property type="project" value="InterPro"/>
</dbReference>
<dbReference type="GO" id="GO:0030667">
    <property type="term" value="C:secretory granule membrane"/>
    <property type="evidence" value="ECO:0007669"/>
    <property type="project" value="TreeGrafter"/>
</dbReference>
<dbReference type="Pfam" id="PF03351">
    <property type="entry name" value="DOMON"/>
    <property type="match status" value="1"/>
</dbReference>
<dbReference type="InterPro" id="IPR028460">
    <property type="entry name" value="Tbh/DBH"/>
</dbReference>
<dbReference type="GO" id="GO:0042420">
    <property type="term" value="P:dopamine catabolic process"/>
    <property type="evidence" value="ECO:0007669"/>
    <property type="project" value="TreeGrafter"/>
</dbReference>
<evidence type="ECO:0000256" key="6">
    <source>
        <dbReference type="ARBA" id="ARBA00023008"/>
    </source>
</evidence>
<organism evidence="13 14">
    <name type="scientific">Takifugu bimaculatus</name>
    <dbReference type="NCBI Taxonomy" id="433685"/>
    <lineage>
        <taxon>Eukaryota</taxon>
        <taxon>Metazoa</taxon>
        <taxon>Chordata</taxon>
        <taxon>Craniata</taxon>
        <taxon>Vertebrata</taxon>
        <taxon>Euteleostomi</taxon>
        <taxon>Actinopterygii</taxon>
        <taxon>Neopterygii</taxon>
        <taxon>Teleostei</taxon>
        <taxon>Neoteleostei</taxon>
        <taxon>Acanthomorphata</taxon>
        <taxon>Eupercaria</taxon>
        <taxon>Tetraodontiformes</taxon>
        <taxon>Tetradontoidea</taxon>
        <taxon>Tetraodontidae</taxon>
        <taxon>Takifugu</taxon>
    </lineage>
</organism>
<keyword evidence="6" id="KW-0186">Copper</keyword>
<dbReference type="PANTHER" id="PTHR10157:SF41">
    <property type="entry name" value="DBH-LIKE MONOOXYGENASE PROTEIN 2 HOMOLOG"/>
    <property type="match status" value="1"/>
</dbReference>
<dbReference type="PROSITE" id="PS50836">
    <property type="entry name" value="DOMON"/>
    <property type="match status" value="1"/>
</dbReference>
<evidence type="ECO:0000256" key="5">
    <source>
        <dbReference type="ARBA" id="ARBA00023002"/>
    </source>
</evidence>
<evidence type="ECO:0000256" key="11">
    <source>
        <dbReference type="SAM" id="SignalP"/>
    </source>
</evidence>
<evidence type="ECO:0000313" key="13">
    <source>
        <dbReference type="EMBL" id="TNM94942.1"/>
    </source>
</evidence>
<dbReference type="Gene3D" id="2.60.40.1210">
    <property type="entry name" value="Cellobiose dehydrogenase, cytochrome domain"/>
    <property type="match status" value="1"/>
</dbReference>
<dbReference type="PANTHER" id="PTHR10157">
    <property type="entry name" value="DOPAMINE BETA HYDROXYLASE RELATED"/>
    <property type="match status" value="1"/>
</dbReference>
<keyword evidence="9" id="KW-1015">Disulfide bond</keyword>
<dbReference type="PRINTS" id="PR00767">
    <property type="entry name" value="DBMONOXGNASE"/>
</dbReference>
<dbReference type="GO" id="GO:0042421">
    <property type="term" value="P:norepinephrine biosynthetic process"/>
    <property type="evidence" value="ECO:0007669"/>
    <property type="project" value="TreeGrafter"/>
</dbReference>
<feature type="signal peptide" evidence="11">
    <location>
        <begin position="1"/>
        <end position="19"/>
    </location>
</feature>
<dbReference type="GO" id="GO:0005507">
    <property type="term" value="F:copper ion binding"/>
    <property type="evidence" value="ECO:0007669"/>
    <property type="project" value="InterPro"/>
</dbReference>
<dbReference type="AlphaFoldDB" id="A0A4Z2BSN3"/>
<dbReference type="Proteomes" id="UP000516260">
    <property type="component" value="Chromosome 19"/>
</dbReference>
<comment type="subcellular location">
    <subcellularLocation>
        <location evidence="2">Membrane</location>
        <topology evidence="2">Single-pass type I membrane protein</topology>
    </subcellularLocation>
</comment>
<evidence type="ECO:0000256" key="3">
    <source>
        <dbReference type="ARBA" id="ARBA00010676"/>
    </source>
</evidence>
<feature type="domain" description="DOMON" evidence="12">
    <location>
        <begin position="35"/>
        <end position="150"/>
    </location>
</feature>
<evidence type="ECO:0000256" key="7">
    <source>
        <dbReference type="ARBA" id="ARBA00023033"/>
    </source>
</evidence>
<keyword evidence="14" id="KW-1185">Reference proteome</keyword>
<dbReference type="InterPro" id="IPR008977">
    <property type="entry name" value="PHM/PNGase_F_dom_sf"/>
</dbReference>
<dbReference type="SUPFAM" id="SSF49742">
    <property type="entry name" value="PHM/PNGase F"/>
    <property type="match status" value="2"/>
</dbReference>
<keyword evidence="5" id="KW-0560">Oxidoreductase</keyword>
<dbReference type="Pfam" id="PF01082">
    <property type="entry name" value="Cu2_monooxygen"/>
    <property type="match status" value="1"/>
</dbReference>
<dbReference type="GO" id="GO:0005615">
    <property type="term" value="C:extracellular space"/>
    <property type="evidence" value="ECO:0007669"/>
    <property type="project" value="TreeGrafter"/>
</dbReference>
<comment type="caution">
    <text evidence="13">The sequence shown here is derived from an EMBL/GenBank/DDBJ whole genome shotgun (WGS) entry which is preliminary data.</text>
</comment>